<dbReference type="InterPro" id="IPR022226">
    <property type="entry name" value="DUF3752"/>
</dbReference>
<feature type="region of interest" description="Disordered" evidence="1">
    <location>
        <begin position="448"/>
        <end position="469"/>
    </location>
</feature>
<dbReference type="PRINTS" id="PR00625">
    <property type="entry name" value="JDOMAIN"/>
</dbReference>
<feature type="compositionally biased region" description="Basic residues" evidence="1">
    <location>
        <begin position="42"/>
        <end position="68"/>
    </location>
</feature>
<evidence type="ECO:0000256" key="1">
    <source>
        <dbReference type="SAM" id="MobiDB-lite"/>
    </source>
</evidence>
<proteinExistence type="predicted"/>
<reference evidence="3" key="1">
    <citation type="submission" date="2017-04" db="EMBL/GenBank/DDBJ databases">
        <title>Population genomics of picophytoplankton unveils novel chromosome hypervariability.</title>
        <authorList>
            <consortium name="DOE Joint Genome Institute"/>
            <person name="Blanc-Mathieu R."/>
            <person name="Krasovec M."/>
            <person name="Hebrard M."/>
            <person name="Yau S."/>
            <person name="Desgranges E."/>
            <person name="Martin J."/>
            <person name="Schackwitz W."/>
            <person name="Kuo A."/>
            <person name="Salin G."/>
            <person name="Donnadieu C."/>
            <person name="Desdevises Y."/>
            <person name="Sanchez-Ferandin S."/>
            <person name="Moreau H."/>
            <person name="Rivals E."/>
            <person name="Grigoriev I.V."/>
            <person name="Grimsley N."/>
            <person name="Eyre-Walker A."/>
            <person name="Piganeau G."/>
        </authorList>
    </citation>
    <scope>NUCLEOTIDE SEQUENCE [LARGE SCALE GENOMIC DNA]</scope>
    <source>
        <strain evidence="3">RCC 1115</strain>
    </source>
</reference>
<dbReference type="CDD" id="cd06257">
    <property type="entry name" value="DnaJ"/>
    <property type="match status" value="1"/>
</dbReference>
<feature type="compositionally biased region" description="Basic and acidic residues" evidence="1">
    <location>
        <begin position="223"/>
        <end position="232"/>
    </location>
</feature>
<feature type="region of interest" description="Disordered" evidence="1">
    <location>
        <begin position="223"/>
        <end position="244"/>
    </location>
</feature>
<evidence type="ECO:0000259" key="2">
    <source>
        <dbReference type="PROSITE" id="PS50076"/>
    </source>
</evidence>
<dbReference type="PANTHER" id="PTHR47422">
    <property type="entry name" value="DNAJ HEAT SHOCK N-TERMINAL DOMAIN-CONTAINING PROTEIN"/>
    <property type="match status" value="1"/>
</dbReference>
<feature type="domain" description="J" evidence="2">
    <location>
        <begin position="358"/>
        <end position="422"/>
    </location>
</feature>
<evidence type="ECO:0000313" key="3">
    <source>
        <dbReference type="EMBL" id="OUS42525.1"/>
    </source>
</evidence>
<feature type="compositionally biased region" description="Basic and acidic residues" evidence="1">
    <location>
        <begin position="259"/>
        <end position="268"/>
    </location>
</feature>
<gene>
    <name evidence="3" type="ORF">BE221DRAFT_142195</name>
</gene>
<dbReference type="PANTHER" id="PTHR47422:SF1">
    <property type="entry name" value="DNAJ HEAT SHOCK N-TERMINAL DOMAIN-CONTAINING PROTEIN"/>
    <property type="match status" value="1"/>
</dbReference>
<feature type="compositionally biased region" description="Basic and acidic residues" evidence="1">
    <location>
        <begin position="584"/>
        <end position="593"/>
    </location>
</feature>
<feature type="region of interest" description="Disordered" evidence="1">
    <location>
        <begin position="259"/>
        <end position="292"/>
    </location>
</feature>
<dbReference type="Pfam" id="PF00226">
    <property type="entry name" value="DnaJ"/>
    <property type="match status" value="1"/>
</dbReference>
<name>A0A1Y5I666_OSTTA</name>
<protein>
    <recommendedName>
        <fullName evidence="2">J domain-containing protein</fullName>
    </recommendedName>
</protein>
<feature type="region of interest" description="Disordered" evidence="1">
    <location>
        <begin position="558"/>
        <end position="637"/>
    </location>
</feature>
<feature type="compositionally biased region" description="Basic and acidic residues" evidence="1">
    <location>
        <begin position="25"/>
        <end position="41"/>
    </location>
</feature>
<feature type="compositionally biased region" description="Basic and acidic residues" evidence="1">
    <location>
        <begin position="602"/>
        <end position="612"/>
    </location>
</feature>
<dbReference type="PROSITE" id="PS50076">
    <property type="entry name" value="DNAJ_2"/>
    <property type="match status" value="1"/>
</dbReference>
<dbReference type="eggNOG" id="KOG4188">
    <property type="taxonomic scope" value="Eukaryota"/>
</dbReference>
<dbReference type="AlphaFoldDB" id="A0A1Y5I666"/>
<dbReference type="InterPro" id="IPR001623">
    <property type="entry name" value="DnaJ_domain"/>
</dbReference>
<dbReference type="eggNOG" id="KOG0714">
    <property type="taxonomic scope" value="Eukaryota"/>
</dbReference>
<organism evidence="3">
    <name type="scientific">Ostreococcus tauri</name>
    <name type="common">Marine green alga</name>
    <dbReference type="NCBI Taxonomy" id="70448"/>
    <lineage>
        <taxon>Eukaryota</taxon>
        <taxon>Viridiplantae</taxon>
        <taxon>Chlorophyta</taxon>
        <taxon>Mamiellophyceae</taxon>
        <taxon>Mamiellales</taxon>
        <taxon>Bathycoccaceae</taxon>
        <taxon>Ostreococcus</taxon>
    </lineage>
</organism>
<feature type="compositionally biased region" description="Basic and acidic residues" evidence="1">
    <location>
        <begin position="460"/>
        <end position="469"/>
    </location>
</feature>
<feature type="compositionally biased region" description="Basic and acidic residues" evidence="1">
    <location>
        <begin position="560"/>
        <end position="575"/>
    </location>
</feature>
<dbReference type="InterPro" id="IPR036869">
    <property type="entry name" value="J_dom_sf"/>
</dbReference>
<accession>A0A1Y5I666</accession>
<dbReference type="SUPFAM" id="SSF46565">
    <property type="entry name" value="Chaperone J-domain"/>
    <property type="match status" value="1"/>
</dbReference>
<sequence>MGGNHPQLGDALANVRALQEAYAAHQRERLDGHERTDDEERRRRKKREKKSRRREEKKRKSEKRRKRRREGERNDGRARSGSESESSSRSDWESASGKTRARRGAREIVARGRNACEALRHLLAKFPSERDGFRELLRTVDGGKGVATAGVADATVRRYLEYFFDNASLRRSSRTGAWTLDEGDVSLMSRFGGVFDESIENLRVLENAREPWLGPDPAVVEEERARKEERAARRAASGGPETETRVLTGDEAHAFMAARESDSDDGAREPTPTMNIGPAAGPPPQVDAERPAPAPAKRVLGPMVPPKSMLEAAAAELEFDSTFGPPPPELIAELENIADESREACAQRIVRIMRRGGDAYDILGVTLEDTSSVIKKKYWKLSLMVHPDKCSHEDAKNAFDAIKKAHSALSDEHERALIDQKRNAANEREEFEAWLAGEREKAAWRRMQGKPLPGDDELLDGAKKEGDTREEWMTHLPPEKRPNQGPPTVSVTHFSKSEKVARTAEMEAAWTDTPQQAAAREKQLFLQAQEQQYVLSAAVENQDRAKQMVDEYNATCRTKSLVEIHQERQREDSKEKKAKKEKKEKKDKNDKGPGDGTNWEYRPFDRDTDLKLKKPGQLKPEEMLKRAGGGLGDRFRN</sequence>
<dbReference type="EMBL" id="KZ155838">
    <property type="protein sequence ID" value="OUS42525.1"/>
    <property type="molecule type" value="Genomic_DNA"/>
</dbReference>
<feature type="region of interest" description="Disordered" evidence="1">
    <location>
        <begin position="19"/>
        <end position="106"/>
    </location>
</feature>
<feature type="compositionally biased region" description="Basic and acidic residues" evidence="1">
    <location>
        <begin position="69"/>
        <end position="92"/>
    </location>
</feature>
<feature type="compositionally biased region" description="Gly residues" evidence="1">
    <location>
        <begin position="627"/>
        <end position="637"/>
    </location>
</feature>
<dbReference type="SMART" id="SM00271">
    <property type="entry name" value="DnaJ"/>
    <property type="match status" value="1"/>
</dbReference>
<dbReference type="PROSITE" id="PS00636">
    <property type="entry name" value="DNAJ_1"/>
    <property type="match status" value="1"/>
</dbReference>
<dbReference type="Pfam" id="PF12572">
    <property type="entry name" value="DUF3752"/>
    <property type="match status" value="1"/>
</dbReference>
<dbReference type="Gene3D" id="1.10.287.110">
    <property type="entry name" value="DnaJ domain"/>
    <property type="match status" value="1"/>
</dbReference>
<dbReference type="Proteomes" id="UP000195557">
    <property type="component" value="Unassembled WGS sequence"/>
</dbReference>
<dbReference type="InterPro" id="IPR018253">
    <property type="entry name" value="DnaJ_domain_CS"/>
</dbReference>